<accession>A0A0G3BVT4</accession>
<organism evidence="1 2">
    <name type="scientific">Caldimonas brevitalea</name>
    <dbReference type="NCBI Taxonomy" id="413882"/>
    <lineage>
        <taxon>Bacteria</taxon>
        <taxon>Pseudomonadati</taxon>
        <taxon>Pseudomonadota</taxon>
        <taxon>Betaproteobacteria</taxon>
        <taxon>Burkholderiales</taxon>
        <taxon>Sphaerotilaceae</taxon>
        <taxon>Caldimonas</taxon>
    </lineage>
</organism>
<gene>
    <name evidence="1" type="ORF">AAW51_3949</name>
</gene>
<dbReference type="AlphaFoldDB" id="A0A0G3BVT4"/>
<name>A0A0G3BVT4_9BURK</name>
<sequence>MRADAHQLDAAGHEVFAAHGGDGGVIELRQQVRP</sequence>
<evidence type="ECO:0000313" key="1">
    <source>
        <dbReference type="EMBL" id="AKJ30640.1"/>
    </source>
</evidence>
<evidence type="ECO:0000313" key="2">
    <source>
        <dbReference type="Proteomes" id="UP000035352"/>
    </source>
</evidence>
<reference evidence="1 2" key="1">
    <citation type="submission" date="2015-05" db="EMBL/GenBank/DDBJ databases">
        <authorList>
            <person name="Tang B."/>
            <person name="Yu Y."/>
        </authorList>
    </citation>
    <scope>NUCLEOTIDE SEQUENCE [LARGE SCALE GENOMIC DNA]</scope>
    <source>
        <strain evidence="1 2">DSM 7029</strain>
    </source>
</reference>
<dbReference type="KEGG" id="pbh:AAW51_3949"/>
<protein>
    <submittedName>
        <fullName evidence="1">Uncharacterized protein</fullName>
    </submittedName>
</protein>
<proteinExistence type="predicted"/>
<dbReference type="EMBL" id="CP011371">
    <property type="protein sequence ID" value="AKJ30640.1"/>
    <property type="molecule type" value="Genomic_DNA"/>
</dbReference>
<keyword evidence="2" id="KW-1185">Reference proteome</keyword>
<dbReference type="Proteomes" id="UP000035352">
    <property type="component" value="Chromosome"/>
</dbReference>